<dbReference type="InterPro" id="IPR004704">
    <property type="entry name" value="PTS_IID_man"/>
</dbReference>
<accession>A0A166T358</accession>
<reference evidence="4 6" key="2">
    <citation type="journal article" date="2016" name="Front. Microbiol.">
        <title>Industrial Acetogenic Biocatalysts: A Comparative Metabolic and Genomic Analysis.</title>
        <authorList>
            <person name="Bengelsdorf F."/>
            <person name="Poehlein A."/>
            <person name="Sonja S."/>
            <person name="Erz C."/>
            <person name="Hummel T."/>
            <person name="Hoffmeister S."/>
            <person name="Daniel R."/>
            <person name="Durre P."/>
        </authorList>
    </citation>
    <scope>NUCLEOTIDE SEQUENCE [LARGE SCALE GENOMIC DNA]</scope>
    <source>
        <strain evidence="4 6">PTA-10522</strain>
    </source>
</reference>
<comment type="caution">
    <text evidence="3">The sequence shown here is derived from an EMBL/GenBank/DDBJ whole genome shotgun (WGS) entry which is preliminary data.</text>
</comment>
<organism evidence="3 5">
    <name type="scientific">Clostridium coskatii</name>
    <dbReference type="NCBI Taxonomy" id="1705578"/>
    <lineage>
        <taxon>Bacteria</taxon>
        <taxon>Bacillati</taxon>
        <taxon>Bacillota</taxon>
        <taxon>Clostridia</taxon>
        <taxon>Eubacteriales</taxon>
        <taxon>Clostridiaceae</taxon>
        <taxon>Clostridium</taxon>
    </lineage>
</organism>
<evidence type="ECO:0000313" key="3">
    <source>
        <dbReference type="EMBL" id="OAA93123.1"/>
    </source>
</evidence>
<reference evidence="3 5" key="1">
    <citation type="journal article" date="2015" name="Biotechnol. Bioeng.">
        <title>Genome sequence and phenotypic characterization of Caulobacter segnis.</title>
        <authorList>
            <person name="Patel S."/>
            <person name="Fletcher B."/>
            <person name="Scott D.C."/>
            <person name="Ely B."/>
        </authorList>
    </citation>
    <scope>NUCLEOTIDE SEQUENCE [LARGE SCALE GENOMIC DNA]</scope>
    <source>
        <strain evidence="3 5">PS02</strain>
    </source>
</reference>
<dbReference type="PATRIC" id="fig|1705578.3.peg.826"/>
<dbReference type="RefSeq" id="WP_082853549.1">
    <property type="nucleotide sequence ID" value="NZ_LITQ01000015.1"/>
</dbReference>
<dbReference type="PANTHER" id="PTHR32502">
    <property type="entry name" value="N-ACETYLGALACTOSAMINE PERMEASE II COMPONENT-RELATED"/>
    <property type="match status" value="1"/>
</dbReference>
<dbReference type="GO" id="GO:0005886">
    <property type="term" value="C:plasma membrane"/>
    <property type="evidence" value="ECO:0007669"/>
    <property type="project" value="TreeGrafter"/>
</dbReference>
<keyword evidence="2" id="KW-0812">Transmembrane</keyword>
<name>A0A166T358_9CLOT</name>
<feature type="transmembrane region" description="Helical" evidence="2">
    <location>
        <begin position="152"/>
        <end position="169"/>
    </location>
</feature>
<feature type="transmembrane region" description="Helical" evidence="2">
    <location>
        <begin position="266"/>
        <end position="283"/>
    </location>
</feature>
<feature type="transmembrane region" description="Helical" evidence="2">
    <location>
        <begin position="201"/>
        <end position="219"/>
    </location>
</feature>
<dbReference type="EMBL" id="LROR01000088">
    <property type="protein sequence ID" value="OBR90866.1"/>
    <property type="molecule type" value="Genomic_DNA"/>
</dbReference>
<proteinExistence type="predicted"/>
<sequence length="284" mass="31585">MTDELKVVNQNESDKEIQDDGTKKIEKKDITKVFWRALFGLQIGFNYEKMQGLGYCFAIIPVLKKLYKNKDDMKKALKIHLQYFNTTPAMSHLILGADIAMEEQYGVKDEDAISSFNTALMGPLAGIGDTVFVAIYRTIVFSIAAYMAMQGSVFGVVIPFIPAFAMWWVRYKFTHIGYNQGKKIITGVGGRLKELTEGASILGLIVIGALAPSVINVKVPYVFKSGSVKLVAQDMLDKIMPGLIPLAIVLLSYWLLGKKKMTSTKLILFLIVLGIVLYNLRILG</sequence>
<gene>
    <name evidence="3" type="primary">manZ</name>
    <name evidence="4" type="ORF">CLCOS_38480</name>
    <name evidence="3" type="ORF">WX73_00448</name>
</gene>
<dbReference type="AlphaFoldDB" id="A0A166T358"/>
<evidence type="ECO:0000313" key="5">
    <source>
        <dbReference type="Proteomes" id="UP000077384"/>
    </source>
</evidence>
<dbReference type="Proteomes" id="UP000093694">
    <property type="component" value="Unassembled WGS sequence"/>
</dbReference>
<dbReference type="PROSITE" id="PS51108">
    <property type="entry name" value="PTS_EIID"/>
    <property type="match status" value="1"/>
</dbReference>
<feature type="transmembrane region" description="Helical" evidence="2">
    <location>
        <begin position="239"/>
        <end position="257"/>
    </location>
</feature>
<evidence type="ECO:0000256" key="1">
    <source>
        <dbReference type="SAM" id="MobiDB-lite"/>
    </source>
</evidence>
<dbReference type="Pfam" id="PF03613">
    <property type="entry name" value="EIID-AGA"/>
    <property type="match status" value="1"/>
</dbReference>
<protein>
    <submittedName>
        <fullName evidence="3">Mannose permease IID component</fullName>
    </submittedName>
</protein>
<keyword evidence="6" id="KW-1185">Reference proteome</keyword>
<keyword evidence="2" id="KW-0472">Membrane</keyword>
<evidence type="ECO:0000256" key="2">
    <source>
        <dbReference type="SAM" id="Phobius"/>
    </source>
</evidence>
<feature type="region of interest" description="Disordered" evidence="1">
    <location>
        <begin position="1"/>
        <end position="21"/>
    </location>
</feature>
<evidence type="ECO:0000313" key="6">
    <source>
        <dbReference type="Proteomes" id="UP000093694"/>
    </source>
</evidence>
<feature type="transmembrane region" description="Helical" evidence="2">
    <location>
        <begin position="124"/>
        <end position="146"/>
    </location>
</feature>
<dbReference type="InterPro" id="IPR050303">
    <property type="entry name" value="GatZ_KbaZ_carbometab"/>
</dbReference>
<dbReference type="Proteomes" id="UP000077384">
    <property type="component" value="Unassembled WGS sequence"/>
</dbReference>
<dbReference type="GO" id="GO:0009401">
    <property type="term" value="P:phosphoenolpyruvate-dependent sugar phosphotransferase system"/>
    <property type="evidence" value="ECO:0007669"/>
    <property type="project" value="InterPro"/>
</dbReference>
<evidence type="ECO:0000313" key="4">
    <source>
        <dbReference type="EMBL" id="OBR90866.1"/>
    </source>
</evidence>
<dbReference type="EMBL" id="LITQ01000015">
    <property type="protein sequence ID" value="OAA93123.1"/>
    <property type="molecule type" value="Genomic_DNA"/>
</dbReference>
<dbReference type="PANTHER" id="PTHR32502:SF26">
    <property type="entry name" value="PHOSPHOTRANSFERASE SYSTEM SUGAR-SPECIFIC EIID COMPONENT"/>
    <property type="match status" value="1"/>
</dbReference>
<keyword evidence="2" id="KW-1133">Transmembrane helix</keyword>